<dbReference type="InterPro" id="IPR039866">
    <property type="entry name" value="CPQ"/>
</dbReference>
<keyword evidence="12" id="KW-0378">Hydrolase</keyword>
<dbReference type="PANTHER" id="PTHR12053">
    <property type="entry name" value="PROTEASE FAMILY M28 PLASMA GLUTAMATE CARBOXYPEPTIDASE-RELATED"/>
    <property type="match status" value="1"/>
</dbReference>
<evidence type="ECO:0000256" key="2">
    <source>
        <dbReference type="ARBA" id="ARBA00004371"/>
    </source>
</evidence>
<keyword evidence="23" id="KW-0812">Transmembrane</keyword>
<keyword evidence="10" id="KW-0479">Metal-binding</keyword>
<dbReference type="Gene3D" id="3.40.630.10">
    <property type="entry name" value="Zn peptidases"/>
    <property type="match status" value="1"/>
</dbReference>
<dbReference type="GO" id="GO:0004180">
    <property type="term" value="F:carboxypeptidase activity"/>
    <property type="evidence" value="ECO:0007669"/>
    <property type="project" value="UniProtKB-KW"/>
</dbReference>
<keyword evidence="14" id="KW-0862">Zinc</keyword>
<evidence type="ECO:0000256" key="22">
    <source>
        <dbReference type="SAM" id="MobiDB-lite"/>
    </source>
</evidence>
<accession>A0ABD1J9M0</accession>
<dbReference type="GO" id="GO:0006508">
    <property type="term" value="P:proteolysis"/>
    <property type="evidence" value="ECO:0007669"/>
    <property type="project" value="UniProtKB-KW"/>
</dbReference>
<dbReference type="FunFam" id="3.40.630.10:FF:000036">
    <property type="entry name" value="Carboxypeptidase Q"/>
    <property type="match status" value="1"/>
</dbReference>
<evidence type="ECO:0000256" key="11">
    <source>
        <dbReference type="ARBA" id="ARBA00022729"/>
    </source>
</evidence>
<evidence type="ECO:0000256" key="7">
    <source>
        <dbReference type="ARBA" id="ARBA00022525"/>
    </source>
</evidence>
<dbReference type="InterPro" id="IPR007484">
    <property type="entry name" value="Peptidase_M28"/>
</dbReference>
<keyword evidence="23" id="KW-0472">Membrane</keyword>
<evidence type="ECO:0000256" key="3">
    <source>
        <dbReference type="ARBA" id="ARBA00004555"/>
    </source>
</evidence>
<name>A0ABD1J9M0_9TELE</name>
<reference evidence="25 26" key="1">
    <citation type="submission" date="2024-09" db="EMBL/GenBank/DDBJ databases">
        <title>A chromosome-level genome assembly of Gray's grenadier anchovy, Coilia grayii.</title>
        <authorList>
            <person name="Fu Z."/>
        </authorList>
    </citation>
    <scope>NUCLEOTIDE SEQUENCE [LARGE SCALE GENOMIC DNA]</scope>
    <source>
        <strain evidence="25">G4</strain>
        <tissue evidence="25">Muscle</tissue>
    </source>
</reference>
<evidence type="ECO:0000256" key="17">
    <source>
        <dbReference type="ARBA" id="ARBA00023145"/>
    </source>
</evidence>
<evidence type="ECO:0000256" key="23">
    <source>
        <dbReference type="SAM" id="Phobius"/>
    </source>
</evidence>
<keyword evidence="8" id="KW-0121">Carboxypeptidase</keyword>
<dbReference type="GO" id="GO:0046872">
    <property type="term" value="F:metal ion binding"/>
    <property type="evidence" value="ECO:0007669"/>
    <property type="project" value="UniProtKB-KW"/>
</dbReference>
<dbReference type="PANTHER" id="PTHR12053:SF3">
    <property type="entry name" value="CARBOXYPEPTIDASE Q"/>
    <property type="match status" value="1"/>
</dbReference>
<feature type="transmembrane region" description="Helical" evidence="23">
    <location>
        <begin position="111"/>
        <end position="132"/>
    </location>
</feature>
<keyword evidence="11" id="KW-0732">Signal</keyword>
<sequence>MGTQWARPCVGHRCSAPPPGTAAGHSRRAQPPGTAAGHSRRAQPPGTAAGHSRRALPRHRTIAALKVTSVPFATVFEYANRAFLTNIVVGGAFLTNIVAGGAFLANIVAGGAFLANIVAGGAFLTNIMVVLLSGHLDSWDVGQGAMDDGGGVAISWEALSLLRDLGLRPKRTIRMVLWTAEEAGGVGASQYFQQHKGNISNFDLVMESDLGTFAPLGLQFTGSKQARAVMQEVMKLLAPINTTALEEHGEGTDIDMWIQSGVPGASLHVADGKYFWFHHTEGDTMSVQSPEEMNLCSALWAVVAYVVADLDDMLPR</sequence>
<gene>
    <name evidence="25" type="ORF">ACEWY4_019411</name>
</gene>
<dbReference type="GO" id="GO:0008237">
    <property type="term" value="F:metallopeptidase activity"/>
    <property type="evidence" value="ECO:0007669"/>
    <property type="project" value="UniProtKB-KW"/>
</dbReference>
<evidence type="ECO:0000256" key="9">
    <source>
        <dbReference type="ARBA" id="ARBA00022670"/>
    </source>
</evidence>
<feature type="region of interest" description="Disordered" evidence="22">
    <location>
        <begin position="1"/>
        <end position="55"/>
    </location>
</feature>
<comment type="subunit">
    <text evidence="20">Homodimer. The monomeric form is inactive while the homodimer is active.</text>
</comment>
<evidence type="ECO:0000256" key="12">
    <source>
        <dbReference type="ARBA" id="ARBA00022801"/>
    </source>
</evidence>
<evidence type="ECO:0000256" key="15">
    <source>
        <dbReference type="ARBA" id="ARBA00023034"/>
    </source>
</evidence>
<evidence type="ECO:0000256" key="8">
    <source>
        <dbReference type="ARBA" id="ARBA00022645"/>
    </source>
</evidence>
<dbReference type="GO" id="GO:0005783">
    <property type="term" value="C:endoplasmic reticulum"/>
    <property type="evidence" value="ECO:0007669"/>
    <property type="project" value="UniProtKB-SubCell"/>
</dbReference>
<keyword evidence="19" id="KW-0458">Lysosome</keyword>
<proteinExistence type="inferred from homology"/>
<keyword evidence="15" id="KW-0333">Golgi apparatus</keyword>
<keyword evidence="26" id="KW-1185">Reference proteome</keyword>
<comment type="similarity">
    <text evidence="5">Belongs to the peptidase M28 family.</text>
</comment>
<evidence type="ECO:0000313" key="25">
    <source>
        <dbReference type="EMBL" id="KAL2083893.1"/>
    </source>
</evidence>
<evidence type="ECO:0000256" key="10">
    <source>
        <dbReference type="ARBA" id="ARBA00022723"/>
    </source>
</evidence>
<dbReference type="GO" id="GO:0005576">
    <property type="term" value="C:extracellular region"/>
    <property type="evidence" value="ECO:0007669"/>
    <property type="project" value="UniProtKB-SubCell"/>
</dbReference>
<evidence type="ECO:0000256" key="14">
    <source>
        <dbReference type="ARBA" id="ARBA00022833"/>
    </source>
</evidence>
<evidence type="ECO:0000256" key="13">
    <source>
        <dbReference type="ARBA" id="ARBA00022824"/>
    </source>
</evidence>
<dbReference type="GO" id="GO:0005764">
    <property type="term" value="C:lysosome"/>
    <property type="evidence" value="ECO:0007669"/>
    <property type="project" value="UniProtKB-SubCell"/>
</dbReference>
<evidence type="ECO:0000256" key="19">
    <source>
        <dbReference type="ARBA" id="ARBA00023228"/>
    </source>
</evidence>
<keyword evidence="7" id="KW-0964">Secreted</keyword>
<evidence type="ECO:0000256" key="20">
    <source>
        <dbReference type="ARBA" id="ARBA00025833"/>
    </source>
</evidence>
<evidence type="ECO:0000259" key="24">
    <source>
        <dbReference type="Pfam" id="PF04389"/>
    </source>
</evidence>
<evidence type="ECO:0000256" key="6">
    <source>
        <dbReference type="ARBA" id="ARBA00014116"/>
    </source>
</evidence>
<dbReference type="GO" id="GO:0005794">
    <property type="term" value="C:Golgi apparatus"/>
    <property type="evidence" value="ECO:0007669"/>
    <property type="project" value="UniProtKB-SubCell"/>
</dbReference>
<comment type="caution">
    <text evidence="25">The sequence shown here is derived from an EMBL/GenBank/DDBJ whole genome shotgun (WGS) entry which is preliminary data.</text>
</comment>
<dbReference type="Pfam" id="PF04389">
    <property type="entry name" value="Peptidase_M28"/>
    <property type="match status" value="1"/>
</dbReference>
<evidence type="ECO:0000256" key="5">
    <source>
        <dbReference type="ARBA" id="ARBA00010918"/>
    </source>
</evidence>
<dbReference type="SUPFAM" id="SSF53187">
    <property type="entry name" value="Zn-dependent exopeptidases"/>
    <property type="match status" value="1"/>
</dbReference>
<comment type="subcellular location">
    <subcellularLocation>
        <location evidence="1">Endoplasmic reticulum</location>
    </subcellularLocation>
    <subcellularLocation>
        <location evidence="3">Golgi apparatus</location>
    </subcellularLocation>
    <subcellularLocation>
        <location evidence="2">Lysosome</location>
    </subcellularLocation>
    <subcellularLocation>
        <location evidence="4">Secreted</location>
    </subcellularLocation>
</comment>
<keyword evidence="23" id="KW-1133">Transmembrane helix</keyword>
<evidence type="ECO:0000256" key="4">
    <source>
        <dbReference type="ARBA" id="ARBA00004613"/>
    </source>
</evidence>
<evidence type="ECO:0000256" key="21">
    <source>
        <dbReference type="ARBA" id="ARBA00033328"/>
    </source>
</evidence>
<dbReference type="EMBL" id="JBHFQA010000017">
    <property type="protein sequence ID" value="KAL2083893.1"/>
    <property type="molecule type" value="Genomic_DNA"/>
</dbReference>
<keyword evidence="9" id="KW-0645">Protease</keyword>
<evidence type="ECO:0000256" key="1">
    <source>
        <dbReference type="ARBA" id="ARBA00004240"/>
    </source>
</evidence>
<feature type="domain" description="Peptidase M28" evidence="24">
    <location>
        <begin position="129"/>
        <end position="302"/>
    </location>
</feature>
<protein>
    <recommendedName>
        <fullName evidence="6">Carboxypeptidase Q</fullName>
    </recommendedName>
    <alternativeName>
        <fullName evidence="21">Plasma glutamate carboxypeptidase</fullName>
    </alternativeName>
</protein>
<keyword evidence="13" id="KW-0256">Endoplasmic reticulum</keyword>
<dbReference type="AlphaFoldDB" id="A0ABD1J9M0"/>
<dbReference type="Proteomes" id="UP001591681">
    <property type="component" value="Unassembled WGS sequence"/>
</dbReference>
<keyword evidence="18" id="KW-0325">Glycoprotein</keyword>
<keyword evidence="16" id="KW-0482">Metalloprotease</keyword>
<evidence type="ECO:0000256" key="16">
    <source>
        <dbReference type="ARBA" id="ARBA00023049"/>
    </source>
</evidence>
<evidence type="ECO:0000256" key="18">
    <source>
        <dbReference type="ARBA" id="ARBA00023180"/>
    </source>
</evidence>
<keyword evidence="17" id="KW-0865">Zymogen</keyword>
<evidence type="ECO:0000313" key="26">
    <source>
        <dbReference type="Proteomes" id="UP001591681"/>
    </source>
</evidence>
<organism evidence="25 26">
    <name type="scientific">Coilia grayii</name>
    <name type="common">Gray's grenadier anchovy</name>
    <dbReference type="NCBI Taxonomy" id="363190"/>
    <lineage>
        <taxon>Eukaryota</taxon>
        <taxon>Metazoa</taxon>
        <taxon>Chordata</taxon>
        <taxon>Craniata</taxon>
        <taxon>Vertebrata</taxon>
        <taxon>Euteleostomi</taxon>
        <taxon>Actinopterygii</taxon>
        <taxon>Neopterygii</taxon>
        <taxon>Teleostei</taxon>
        <taxon>Clupei</taxon>
        <taxon>Clupeiformes</taxon>
        <taxon>Clupeoidei</taxon>
        <taxon>Engraulidae</taxon>
        <taxon>Coilinae</taxon>
        <taxon>Coilia</taxon>
    </lineage>
</organism>
<feature type="transmembrane region" description="Helical" evidence="23">
    <location>
        <begin position="83"/>
        <end position="105"/>
    </location>
</feature>